<dbReference type="AlphaFoldDB" id="A0AAV6ND21"/>
<protein>
    <submittedName>
        <fullName evidence="1">Uncharacterized protein</fullName>
    </submittedName>
</protein>
<dbReference type="EMBL" id="JAGKQH010000006">
    <property type="protein sequence ID" value="KAG6596499.1"/>
    <property type="molecule type" value="Genomic_DNA"/>
</dbReference>
<comment type="caution">
    <text evidence="1">The sequence shown here is derived from an EMBL/GenBank/DDBJ whole genome shotgun (WGS) entry which is preliminary data.</text>
</comment>
<evidence type="ECO:0000313" key="1">
    <source>
        <dbReference type="EMBL" id="KAG6596499.1"/>
    </source>
</evidence>
<gene>
    <name evidence="1" type="ORF">SDJN03_09679</name>
</gene>
<accession>A0AAV6ND21</accession>
<feature type="non-terminal residue" evidence="1">
    <location>
        <position position="1"/>
    </location>
</feature>
<dbReference type="Proteomes" id="UP000685013">
    <property type="component" value="Chromosome 6"/>
</dbReference>
<sequence length="78" mass="8280">MGSCFRPAVATTICLLRMVDCKDQACFKVVGEEVDADNLGQLESEIGCEQGGGGDCSYANGSLESFFLGNAVLKPERK</sequence>
<name>A0AAV6ND21_9ROSI</name>
<reference evidence="1 2" key="1">
    <citation type="journal article" date="2021" name="Hortic Res">
        <title>The domestication of Cucurbita argyrosperma as revealed by the genome of its wild relative.</title>
        <authorList>
            <person name="Barrera-Redondo J."/>
            <person name="Sanchez-de la Vega G."/>
            <person name="Aguirre-Liguori J.A."/>
            <person name="Castellanos-Morales G."/>
            <person name="Gutierrez-Guerrero Y.T."/>
            <person name="Aguirre-Dugua X."/>
            <person name="Aguirre-Planter E."/>
            <person name="Tenaillon M.I."/>
            <person name="Lira-Saade R."/>
            <person name="Eguiarte L.E."/>
        </authorList>
    </citation>
    <scope>NUCLEOTIDE SEQUENCE [LARGE SCALE GENOMIC DNA]</scope>
    <source>
        <strain evidence="1">JBR-2021</strain>
    </source>
</reference>
<proteinExistence type="predicted"/>
<organism evidence="1 2">
    <name type="scientific">Cucurbita argyrosperma subsp. sororia</name>
    <dbReference type="NCBI Taxonomy" id="37648"/>
    <lineage>
        <taxon>Eukaryota</taxon>
        <taxon>Viridiplantae</taxon>
        <taxon>Streptophyta</taxon>
        <taxon>Embryophyta</taxon>
        <taxon>Tracheophyta</taxon>
        <taxon>Spermatophyta</taxon>
        <taxon>Magnoliopsida</taxon>
        <taxon>eudicotyledons</taxon>
        <taxon>Gunneridae</taxon>
        <taxon>Pentapetalae</taxon>
        <taxon>rosids</taxon>
        <taxon>fabids</taxon>
        <taxon>Cucurbitales</taxon>
        <taxon>Cucurbitaceae</taxon>
        <taxon>Cucurbiteae</taxon>
        <taxon>Cucurbita</taxon>
    </lineage>
</organism>
<keyword evidence="2" id="KW-1185">Reference proteome</keyword>
<evidence type="ECO:0000313" key="2">
    <source>
        <dbReference type="Proteomes" id="UP000685013"/>
    </source>
</evidence>